<evidence type="ECO:0000259" key="4">
    <source>
        <dbReference type="Pfam" id="PF17862"/>
    </source>
</evidence>
<feature type="domain" description="ATPase AAA-type core" evidence="3">
    <location>
        <begin position="123"/>
        <end position="166"/>
    </location>
</feature>
<dbReference type="Gene3D" id="1.10.8.60">
    <property type="match status" value="1"/>
</dbReference>
<evidence type="ECO:0000313" key="6">
    <source>
        <dbReference type="Proteomes" id="UP000604825"/>
    </source>
</evidence>
<keyword evidence="1" id="KW-0547">Nucleotide-binding</keyword>
<dbReference type="InterPro" id="IPR003959">
    <property type="entry name" value="ATPase_AAA_core"/>
</dbReference>
<evidence type="ECO:0000256" key="1">
    <source>
        <dbReference type="ARBA" id="ARBA00022741"/>
    </source>
</evidence>
<keyword evidence="6" id="KW-1185">Reference proteome</keyword>
<keyword evidence="2" id="KW-0067">ATP-binding</keyword>
<accession>A0A811Q9L4</accession>
<dbReference type="PANTHER" id="PTHR23077">
    <property type="entry name" value="AAA-FAMILY ATPASE"/>
    <property type="match status" value="1"/>
</dbReference>
<protein>
    <submittedName>
        <fullName evidence="5">Uncharacterized protein</fullName>
    </submittedName>
</protein>
<dbReference type="InterPro" id="IPR041569">
    <property type="entry name" value="AAA_lid_3"/>
</dbReference>
<proteinExistence type="predicted"/>
<dbReference type="AlphaFoldDB" id="A0A811Q9L4"/>
<feature type="domain" description="AAA ATPase AAA+ lid" evidence="4">
    <location>
        <begin position="189"/>
        <end position="218"/>
    </location>
</feature>
<dbReference type="InterPro" id="IPR027417">
    <property type="entry name" value="P-loop_NTPase"/>
</dbReference>
<evidence type="ECO:0000313" key="5">
    <source>
        <dbReference type="EMBL" id="CAD6257356.1"/>
    </source>
</evidence>
<name>A0A811Q9L4_9POAL</name>
<reference evidence="5" key="1">
    <citation type="submission" date="2020-10" db="EMBL/GenBank/DDBJ databases">
        <authorList>
            <person name="Han B."/>
            <person name="Lu T."/>
            <person name="Zhao Q."/>
            <person name="Huang X."/>
            <person name="Zhao Y."/>
        </authorList>
    </citation>
    <scope>NUCLEOTIDE SEQUENCE</scope>
</reference>
<dbReference type="SUPFAM" id="SSF52540">
    <property type="entry name" value="P-loop containing nucleoside triphosphate hydrolases"/>
    <property type="match status" value="1"/>
</dbReference>
<dbReference type="Gene3D" id="3.40.50.300">
    <property type="entry name" value="P-loop containing nucleotide triphosphate hydrolases"/>
    <property type="match status" value="1"/>
</dbReference>
<comment type="caution">
    <text evidence="5">The sequence shown here is derived from an EMBL/GenBank/DDBJ whole genome shotgun (WGS) entry which is preliminary data.</text>
</comment>
<dbReference type="EMBL" id="CAJGYO010000010">
    <property type="protein sequence ID" value="CAD6257356.1"/>
    <property type="molecule type" value="Genomic_DNA"/>
</dbReference>
<dbReference type="Proteomes" id="UP000604825">
    <property type="component" value="Unassembled WGS sequence"/>
</dbReference>
<dbReference type="Pfam" id="PF00004">
    <property type="entry name" value="AAA"/>
    <property type="match status" value="1"/>
</dbReference>
<sequence>MCGKLSLFVVMGAEFDGSAQGDLCKKGNTLSNAEDSANLGETLVSFLVDRTTKVHLSDSVCTEKLGPDKVDLPSELYEYDNKRNEVSNHAPMLGGLSKESAIIKGLISFSLADHIGLPRYKGVLLYGPPGTGKTSLASSYAYDAGANLFTVNGPEIISNYYGERVPSPAQRMDILRHLLIGVHHSLSNEELESIALDTHGFVVADLAALCNEAALIALCRFISLRENSSLQLGHPDSSVDKFV</sequence>
<dbReference type="GO" id="GO:0005524">
    <property type="term" value="F:ATP binding"/>
    <property type="evidence" value="ECO:0007669"/>
    <property type="project" value="UniProtKB-KW"/>
</dbReference>
<dbReference type="Pfam" id="PF17862">
    <property type="entry name" value="AAA_lid_3"/>
    <property type="match status" value="1"/>
</dbReference>
<gene>
    <name evidence="5" type="ORF">NCGR_LOCUS40841</name>
</gene>
<evidence type="ECO:0000256" key="2">
    <source>
        <dbReference type="ARBA" id="ARBA00022840"/>
    </source>
</evidence>
<dbReference type="OrthoDB" id="1729145at2759"/>
<evidence type="ECO:0000259" key="3">
    <source>
        <dbReference type="Pfam" id="PF00004"/>
    </source>
</evidence>
<dbReference type="InterPro" id="IPR050168">
    <property type="entry name" value="AAA_ATPase_domain"/>
</dbReference>
<dbReference type="PANTHER" id="PTHR23077:SF171">
    <property type="entry name" value="NUCLEAR VALOSIN-CONTAINING PROTEIN-LIKE"/>
    <property type="match status" value="1"/>
</dbReference>
<organism evidence="5 6">
    <name type="scientific">Miscanthus lutarioriparius</name>
    <dbReference type="NCBI Taxonomy" id="422564"/>
    <lineage>
        <taxon>Eukaryota</taxon>
        <taxon>Viridiplantae</taxon>
        <taxon>Streptophyta</taxon>
        <taxon>Embryophyta</taxon>
        <taxon>Tracheophyta</taxon>
        <taxon>Spermatophyta</taxon>
        <taxon>Magnoliopsida</taxon>
        <taxon>Liliopsida</taxon>
        <taxon>Poales</taxon>
        <taxon>Poaceae</taxon>
        <taxon>PACMAD clade</taxon>
        <taxon>Panicoideae</taxon>
        <taxon>Andropogonodae</taxon>
        <taxon>Andropogoneae</taxon>
        <taxon>Saccharinae</taxon>
        <taxon>Miscanthus</taxon>
    </lineage>
</organism>
<dbReference type="GO" id="GO:0016887">
    <property type="term" value="F:ATP hydrolysis activity"/>
    <property type="evidence" value="ECO:0007669"/>
    <property type="project" value="InterPro"/>
</dbReference>